<protein>
    <recommendedName>
        <fullName evidence="3">EAL domain-containing protein</fullName>
    </recommendedName>
</protein>
<gene>
    <name evidence="1" type="ORF">PSQ40_19370</name>
</gene>
<accession>A0ABT5N3A2</accession>
<reference evidence="1 2" key="1">
    <citation type="submission" date="2023-02" db="EMBL/GenBank/DDBJ databases">
        <title>Bacterial whole genomic sequence of Curvibacter sp. HBC61.</title>
        <authorList>
            <person name="Le V."/>
            <person name="Ko S.-R."/>
            <person name="Ahn C.-Y."/>
            <person name="Oh H.-M."/>
        </authorList>
    </citation>
    <scope>NUCLEOTIDE SEQUENCE [LARGE SCALE GENOMIC DNA]</scope>
    <source>
        <strain evidence="1 2">HBC61</strain>
    </source>
</reference>
<evidence type="ECO:0008006" key="3">
    <source>
        <dbReference type="Google" id="ProtNLM"/>
    </source>
</evidence>
<evidence type="ECO:0000313" key="2">
    <source>
        <dbReference type="Proteomes" id="UP001528673"/>
    </source>
</evidence>
<name>A0ABT5N3A2_9BURK</name>
<keyword evidence="2" id="KW-1185">Reference proteome</keyword>
<proteinExistence type="predicted"/>
<evidence type="ECO:0000313" key="1">
    <source>
        <dbReference type="EMBL" id="MDD0840745.1"/>
    </source>
</evidence>
<sequence length="188" mass="20840">MGEDLMDIHLLSNVLNKMASKHYLATGQECLELLSLSKYLQVYSACRPQAMVPLSSEMMLFRSYLALLNRYHEQSIQLAERIDADYLEFDLPAGLCSHVMRLLMQTSLMDVSELRQVVVKLAAAGLCLELVFEAIPDQCTRGDGLAAEGVMAQLVDELASVAPGFWRIKATSRGVSIIWWPSGGTTAR</sequence>
<organism evidence="1 2">
    <name type="scientific">Curvibacter cyanobacteriorum</name>
    <dbReference type="NCBI Taxonomy" id="3026422"/>
    <lineage>
        <taxon>Bacteria</taxon>
        <taxon>Pseudomonadati</taxon>
        <taxon>Pseudomonadota</taxon>
        <taxon>Betaproteobacteria</taxon>
        <taxon>Burkholderiales</taxon>
        <taxon>Comamonadaceae</taxon>
        <taxon>Curvibacter</taxon>
    </lineage>
</organism>
<dbReference type="EMBL" id="JAQSIP010000012">
    <property type="protein sequence ID" value="MDD0840745.1"/>
    <property type="molecule type" value="Genomic_DNA"/>
</dbReference>
<comment type="caution">
    <text evidence="1">The sequence shown here is derived from an EMBL/GenBank/DDBJ whole genome shotgun (WGS) entry which is preliminary data.</text>
</comment>
<dbReference type="Proteomes" id="UP001528673">
    <property type="component" value="Unassembled WGS sequence"/>
</dbReference>